<dbReference type="Gene3D" id="3.30.1490.20">
    <property type="entry name" value="ATP-grasp fold, A domain"/>
    <property type="match status" value="2"/>
</dbReference>
<dbReference type="Pfam" id="PF01326">
    <property type="entry name" value="PPDK_N"/>
    <property type="match status" value="1"/>
</dbReference>
<dbReference type="PANTHER" id="PTHR22931:SF9">
    <property type="entry name" value="PYRUVATE, PHOSPHATE DIKINASE 1, CHLOROPLASTIC"/>
    <property type="match status" value="1"/>
</dbReference>
<evidence type="ECO:0000313" key="4">
    <source>
        <dbReference type="EMBL" id="ORA41936.1"/>
    </source>
</evidence>
<dbReference type="GO" id="GO:0005524">
    <property type="term" value="F:ATP binding"/>
    <property type="evidence" value="ECO:0007669"/>
    <property type="project" value="InterPro"/>
</dbReference>
<dbReference type="Proteomes" id="UP000192293">
    <property type="component" value="Unassembled WGS sequence"/>
</dbReference>
<evidence type="ECO:0000259" key="1">
    <source>
        <dbReference type="Pfam" id="PF00391"/>
    </source>
</evidence>
<dbReference type="SUPFAM" id="SSF52009">
    <property type="entry name" value="Phosphohistidine domain"/>
    <property type="match status" value="1"/>
</dbReference>
<evidence type="ECO:0000259" key="2">
    <source>
        <dbReference type="Pfam" id="PF01326"/>
    </source>
</evidence>
<dbReference type="RefSeq" id="WP_083071809.1">
    <property type="nucleotide sequence ID" value="NZ_JACKTG010000055.1"/>
</dbReference>
<evidence type="ECO:0000313" key="5">
    <source>
        <dbReference type="Proteomes" id="UP000192293"/>
    </source>
</evidence>
<dbReference type="Gene3D" id="1.10.189.10">
    <property type="entry name" value="Pyruvate Phosphate Dikinase, domain 2"/>
    <property type="match status" value="1"/>
</dbReference>
<proteinExistence type="predicted"/>
<dbReference type="SUPFAM" id="SSF56059">
    <property type="entry name" value="Glutathione synthetase ATP-binding domain-like"/>
    <property type="match status" value="1"/>
</dbReference>
<dbReference type="EMBL" id="MVHL01000104">
    <property type="protein sequence ID" value="ORA41936.1"/>
    <property type="molecule type" value="Genomic_DNA"/>
</dbReference>
<dbReference type="GO" id="GO:0050242">
    <property type="term" value="F:pyruvate, phosphate dikinase activity"/>
    <property type="evidence" value="ECO:0007669"/>
    <property type="project" value="UniProtKB-EC"/>
</dbReference>
<protein>
    <submittedName>
        <fullName evidence="3">Pyruvate, phosphate dikinase</fullName>
        <ecNumber evidence="3">2.7.9.1</ecNumber>
    </submittedName>
</protein>
<dbReference type="InterPro" id="IPR010121">
    <property type="entry name" value="Pyruvate_phosphate_dikinase"/>
</dbReference>
<dbReference type="PROSITE" id="PS00370">
    <property type="entry name" value="PEP_ENZYMES_PHOS_SITE"/>
    <property type="match status" value="1"/>
</dbReference>
<accession>A0AAW5SAR9</accession>
<dbReference type="NCBIfam" id="NF004531">
    <property type="entry name" value="PRK05878.1"/>
    <property type="match status" value="1"/>
</dbReference>
<dbReference type="AlphaFoldDB" id="A0AAW5SAR9"/>
<dbReference type="Gene3D" id="3.30.470.20">
    <property type="entry name" value="ATP-grasp fold, B domain"/>
    <property type="match status" value="1"/>
</dbReference>
<dbReference type="Pfam" id="PF00391">
    <property type="entry name" value="PEP-utilizers"/>
    <property type="match status" value="1"/>
</dbReference>
<evidence type="ECO:0000313" key="6">
    <source>
        <dbReference type="Proteomes" id="UP001207588"/>
    </source>
</evidence>
<dbReference type="InterPro" id="IPR008279">
    <property type="entry name" value="PEP-util_enz_mobile_dom"/>
</dbReference>
<comment type="caution">
    <text evidence="3">The sequence shown here is derived from an EMBL/GenBank/DDBJ whole genome shotgun (WGS) entry which is preliminary data.</text>
</comment>
<feature type="domain" description="Pyruvate phosphate dikinase AMP/ATP-binding" evidence="2">
    <location>
        <begin position="59"/>
        <end position="234"/>
    </location>
</feature>
<reference evidence="3" key="2">
    <citation type="submission" date="2020-07" db="EMBL/GenBank/DDBJ databases">
        <authorList>
            <person name="Pettersson B.M.F."/>
            <person name="Behra P.R.K."/>
            <person name="Ramesh M."/>
            <person name="Das S."/>
            <person name="Dasgupta S."/>
            <person name="Kirsebom L.A."/>
        </authorList>
    </citation>
    <scope>NUCLEOTIDE SEQUENCE</scope>
    <source>
        <strain evidence="3">DSM 45439</strain>
    </source>
</reference>
<organism evidence="3 6">
    <name type="scientific">Mycobacterium bouchedurhonense</name>
    <dbReference type="NCBI Taxonomy" id="701041"/>
    <lineage>
        <taxon>Bacteria</taxon>
        <taxon>Bacillati</taxon>
        <taxon>Actinomycetota</taxon>
        <taxon>Actinomycetes</taxon>
        <taxon>Mycobacteriales</taxon>
        <taxon>Mycobacteriaceae</taxon>
        <taxon>Mycobacterium</taxon>
        <taxon>Mycobacterium avium complex (MAC)</taxon>
    </lineage>
</organism>
<sequence>MVLLDGSSELDRELVGGKAWAINHMRRLGLAVPPAFTLDTSVCMRTLEQGVLPEAAISALKRGIAHLEAATQRNFGGTTRPLLVSVRSGAARSMPGMMDTVLNVGTNATTISALEVEAGRELAHDISQRFRTQFVHVVGSEAPQDPFAQVVAAATAVFRSWTSPRARTYRRHHGLSDQGGTAVTVQAMVFGNIDNLSGTGVLFSRNPLTGAPTVHGEWLPRAQGEDVVSGKVSPRPLSELAAAQPAVHRELVAAAARLERDAGDVQDIEFTVESGRLWLLQTRAAKRSAEATVRIALALWREEMITSDEALARIAPTDVAAMLRPRVAVEAARSAVVVASGQPACPGIGCGVMVATADEAVEQADAGRDVVLATPTTSPDDVHGMVASVAIVTELGGSTSHAAVVSRELGRPAVVGCGPGSLARLIGKEVTVDGGAGLVYAGLLPVVEPCSQNDPDLTQLASWAGANDINDLPALLTQKIPRSDGR</sequence>
<keyword evidence="3" id="KW-0808">Transferase</keyword>
<keyword evidence="3" id="KW-0670">Pyruvate</keyword>
<dbReference type="InterPro" id="IPR018274">
    <property type="entry name" value="PEP_util_AS"/>
</dbReference>
<dbReference type="InterPro" id="IPR013815">
    <property type="entry name" value="ATP_grasp_subdomain_1"/>
</dbReference>
<reference evidence="4 5" key="1">
    <citation type="submission" date="2017-02" db="EMBL/GenBank/DDBJ databases">
        <title>The new phylogeny of genus Mycobacterium.</title>
        <authorList>
            <person name="Tortoli E."/>
            <person name="Trovato A."/>
            <person name="Cirillo D.M."/>
        </authorList>
    </citation>
    <scope>NUCLEOTIDE SEQUENCE [LARGE SCALE GENOMIC DNA]</scope>
    <source>
        <strain evidence="4 5">DSM 45439</strain>
    </source>
</reference>
<feature type="domain" description="PEP-utilising enzyme mobile" evidence="1">
    <location>
        <begin position="369"/>
        <end position="437"/>
    </location>
</feature>
<reference evidence="3" key="3">
    <citation type="journal article" date="2022" name="BMC Genomics">
        <title>Comparative genome analysis of mycobacteria focusing on tRNA and non-coding RNA.</title>
        <authorList>
            <person name="Behra P.R.K."/>
            <person name="Pettersson B.M.F."/>
            <person name="Ramesh M."/>
            <person name="Das S."/>
            <person name="Dasgupta S."/>
            <person name="Kirsebom L.A."/>
        </authorList>
    </citation>
    <scope>NUCLEOTIDE SEQUENCE</scope>
    <source>
        <strain evidence="3">DSM 45439</strain>
    </source>
</reference>
<dbReference type="Proteomes" id="UP001207588">
    <property type="component" value="Unassembled WGS sequence"/>
</dbReference>
<dbReference type="PANTHER" id="PTHR22931">
    <property type="entry name" value="PHOSPHOENOLPYRUVATE DIKINASE-RELATED"/>
    <property type="match status" value="1"/>
</dbReference>
<dbReference type="InterPro" id="IPR002192">
    <property type="entry name" value="PPDK_AMP/ATP-bd"/>
</dbReference>
<dbReference type="EMBL" id="JACKTG010000055">
    <property type="protein sequence ID" value="MCV6991588.1"/>
    <property type="molecule type" value="Genomic_DNA"/>
</dbReference>
<dbReference type="Gene3D" id="1.20.80.30">
    <property type="match status" value="1"/>
</dbReference>
<dbReference type="Gene3D" id="3.50.30.10">
    <property type="entry name" value="Phosphohistidine domain"/>
    <property type="match status" value="1"/>
</dbReference>
<dbReference type="InterPro" id="IPR036637">
    <property type="entry name" value="Phosphohistidine_dom_sf"/>
</dbReference>
<name>A0AAW5SAR9_MYCBC</name>
<gene>
    <name evidence="4" type="ORF">BST19_27030</name>
    <name evidence="3" type="ORF">H7I91_20300</name>
</gene>
<dbReference type="GO" id="GO:0016301">
    <property type="term" value="F:kinase activity"/>
    <property type="evidence" value="ECO:0007669"/>
    <property type="project" value="InterPro"/>
</dbReference>
<evidence type="ECO:0000313" key="3">
    <source>
        <dbReference type="EMBL" id="MCV6991588.1"/>
    </source>
</evidence>
<keyword evidence="5" id="KW-1185">Reference proteome</keyword>
<dbReference type="EC" id="2.7.9.1" evidence="3"/>